<name>A0A1J7J0L3_9PEZI</name>
<protein>
    <submittedName>
        <fullName evidence="1">Uncharacterized protein</fullName>
    </submittedName>
</protein>
<dbReference type="EMBL" id="KV875094">
    <property type="protein sequence ID" value="OIW33607.1"/>
    <property type="molecule type" value="Genomic_DNA"/>
</dbReference>
<evidence type="ECO:0000313" key="1">
    <source>
        <dbReference type="EMBL" id="OIW33607.1"/>
    </source>
</evidence>
<gene>
    <name evidence="1" type="ORF">CONLIGDRAFT_677375</name>
</gene>
<accession>A0A1J7J0L3</accession>
<dbReference type="AlphaFoldDB" id="A0A1J7J0L3"/>
<dbReference type="Proteomes" id="UP000182658">
    <property type="component" value="Unassembled WGS sequence"/>
</dbReference>
<evidence type="ECO:0000313" key="2">
    <source>
        <dbReference type="Proteomes" id="UP000182658"/>
    </source>
</evidence>
<organism evidence="1 2">
    <name type="scientific">Coniochaeta ligniaria NRRL 30616</name>
    <dbReference type="NCBI Taxonomy" id="1408157"/>
    <lineage>
        <taxon>Eukaryota</taxon>
        <taxon>Fungi</taxon>
        <taxon>Dikarya</taxon>
        <taxon>Ascomycota</taxon>
        <taxon>Pezizomycotina</taxon>
        <taxon>Sordariomycetes</taxon>
        <taxon>Sordariomycetidae</taxon>
        <taxon>Coniochaetales</taxon>
        <taxon>Coniochaetaceae</taxon>
        <taxon>Coniochaeta</taxon>
    </lineage>
</organism>
<sequence>MARDDIYLPTLKELKGEMNLHEWENIHDLHLSYRDLSRQLRRNHEFKYSVTTAAIKRLRDQNQHQKANELVTQEAARLAAVDLARENARSKFKVDTR</sequence>
<reference evidence="1 2" key="1">
    <citation type="submission" date="2016-10" db="EMBL/GenBank/DDBJ databases">
        <title>Draft genome sequence of Coniochaeta ligniaria NRRL30616, a lignocellulolytic fungus for bioabatement of inhibitors in plant biomass hydrolysates.</title>
        <authorList>
            <consortium name="DOE Joint Genome Institute"/>
            <person name="Jimenez D.J."/>
            <person name="Hector R.E."/>
            <person name="Riley R."/>
            <person name="Sun H."/>
            <person name="Grigoriev I.V."/>
            <person name="Van Elsas J.D."/>
            <person name="Nichols N.N."/>
        </authorList>
    </citation>
    <scope>NUCLEOTIDE SEQUENCE [LARGE SCALE GENOMIC DNA]</scope>
    <source>
        <strain evidence="1 2">NRRL 30616</strain>
    </source>
</reference>
<dbReference type="InParanoid" id="A0A1J7J0L3"/>
<keyword evidence="2" id="KW-1185">Reference proteome</keyword>
<proteinExistence type="predicted"/>